<accession>A0AAD7WJ95</accession>
<evidence type="ECO:0000313" key="2">
    <source>
        <dbReference type="EMBL" id="KAJ8399086.1"/>
    </source>
</evidence>
<protein>
    <submittedName>
        <fullName evidence="2">Uncharacterized protein</fullName>
    </submittedName>
</protein>
<dbReference type="AlphaFoldDB" id="A0AAD7WJ95"/>
<name>A0AAD7WJ95_9TELE</name>
<feature type="chain" id="PRO_5042210989" evidence="1">
    <location>
        <begin position="20"/>
        <end position="103"/>
    </location>
</feature>
<proteinExistence type="predicted"/>
<feature type="signal peptide" evidence="1">
    <location>
        <begin position="1"/>
        <end position="19"/>
    </location>
</feature>
<keyword evidence="3" id="KW-1185">Reference proteome</keyword>
<dbReference type="EMBL" id="JAINUG010000085">
    <property type="protein sequence ID" value="KAJ8399086.1"/>
    <property type="molecule type" value="Genomic_DNA"/>
</dbReference>
<sequence length="103" mass="11487">MRSCPSLMVMFLLIAWCLGCHVGQSAVQTLGWENKDGQCVKARSSWGVGRNQKQMRPATDAFHMENLSAPEPLPHACSSQDSLQSSDALVLLSHRRSVWQGWF</sequence>
<dbReference type="Proteomes" id="UP001221898">
    <property type="component" value="Unassembled WGS sequence"/>
</dbReference>
<keyword evidence="1" id="KW-0732">Signal</keyword>
<evidence type="ECO:0000256" key="1">
    <source>
        <dbReference type="SAM" id="SignalP"/>
    </source>
</evidence>
<reference evidence="2" key="1">
    <citation type="journal article" date="2023" name="Science">
        <title>Genome structures resolve the early diversification of teleost fishes.</title>
        <authorList>
            <person name="Parey E."/>
            <person name="Louis A."/>
            <person name="Montfort J."/>
            <person name="Bouchez O."/>
            <person name="Roques C."/>
            <person name="Iampietro C."/>
            <person name="Lluch J."/>
            <person name="Castinel A."/>
            <person name="Donnadieu C."/>
            <person name="Desvignes T."/>
            <person name="Floi Bucao C."/>
            <person name="Jouanno E."/>
            <person name="Wen M."/>
            <person name="Mejri S."/>
            <person name="Dirks R."/>
            <person name="Jansen H."/>
            <person name="Henkel C."/>
            <person name="Chen W.J."/>
            <person name="Zahm M."/>
            <person name="Cabau C."/>
            <person name="Klopp C."/>
            <person name="Thompson A.W."/>
            <person name="Robinson-Rechavi M."/>
            <person name="Braasch I."/>
            <person name="Lecointre G."/>
            <person name="Bobe J."/>
            <person name="Postlethwait J.H."/>
            <person name="Berthelot C."/>
            <person name="Roest Crollius H."/>
            <person name="Guiguen Y."/>
        </authorList>
    </citation>
    <scope>NUCLEOTIDE SEQUENCE</scope>
    <source>
        <strain evidence="2">NC1722</strain>
    </source>
</reference>
<comment type="caution">
    <text evidence="2">The sequence shown here is derived from an EMBL/GenBank/DDBJ whole genome shotgun (WGS) entry which is preliminary data.</text>
</comment>
<gene>
    <name evidence="2" type="ORF">AAFF_G00414650</name>
</gene>
<evidence type="ECO:0000313" key="3">
    <source>
        <dbReference type="Proteomes" id="UP001221898"/>
    </source>
</evidence>
<organism evidence="2 3">
    <name type="scientific">Aldrovandia affinis</name>
    <dbReference type="NCBI Taxonomy" id="143900"/>
    <lineage>
        <taxon>Eukaryota</taxon>
        <taxon>Metazoa</taxon>
        <taxon>Chordata</taxon>
        <taxon>Craniata</taxon>
        <taxon>Vertebrata</taxon>
        <taxon>Euteleostomi</taxon>
        <taxon>Actinopterygii</taxon>
        <taxon>Neopterygii</taxon>
        <taxon>Teleostei</taxon>
        <taxon>Notacanthiformes</taxon>
        <taxon>Halosauridae</taxon>
        <taxon>Aldrovandia</taxon>
    </lineage>
</organism>